<name>A0ABY1R3D7_9FLAO</name>
<dbReference type="EMBL" id="FXUO01000004">
    <property type="protein sequence ID" value="SMP93297.1"/>
    <property type="molecule type" value="Genomic_DNA"/>
</dbReference>
<accession>A0ABY1R3D7</accession>
<sequence>MVNDLVIRNQFIINNHLSTINYNTMKVLANDGLTQSGIDALKENGFEVITDKVPQENLITYINENQITVLLVRSATKVTKEMIDNCPSLEIIGRGGVGMDNIEVAYAREKGKHVINTPAASSESVAELVFAHLFSGSRFLQDSNRQMPVKGNTEFAKLKKAYEKGVELRGKTIGIVGIGRIGQEVARIALGLGMKVIASDTKIGKASVRVDFYNQQYINVEIETEPLEQLIQHSDFITLHVPAQNGPIIGKAELDKMKTGAAIVNCARGGVIDEEALIEALDSGKLAFAGLDVFEKEPTPSEKILTHPKISLTPHTGAATEEAQDRIGTELANQIASILLVK</sequence>
<keyword evidence="8" id="KW-1185">Reference proteome</keyword>
<dbReference type="InterPro" id="IPR006139">
    <property type="entry name" value="D-isomer_2_OHA_DH_cat_dom"/>
</dbReference>
<feature type="domain" description="D-isomer specific 2-hydroxyacid dehydrogenase NAD-binding" evidence="6">
    <location>
        <begin position="131"/>
        <end position="317"/>
    </location>
</feature>
<comment type="similarity">
    <text evidence="1 4">Belongs to the D-isomer specific 2-hydroxyacid dehydrogenase family.</text>
</comment>
<evidence type="ECO:0000313" key="8">
    <source>
        <dbReference type="Proteomes" id="UP001158050"/>
    </source>
</evidence>
<gene>
    <name evidence="7" type="ORF">SAMN05421679_104383</name>
</gene>
<dbReference type="CDD" id="cd05303">
    <property type="entry name" value="PGDH_2"/>
    <property type="match status" value="1"/>
</dbReference>
<dbReference type="SUPFAM" id="SSF52283">
    <property type="entry name" value="Formate/glycerate dehydrogenase catalytic domain-like"/>
    <property type="match status" value="1"/>
</dbReference>
<dbReference type="Gene3D" id="3.40.50.720">
    <property type="entry name" value="NAD(P)-binding Rossmann-like Domain"/>
    <property type="match status" value="2"/>
</dbReference>
<dbReference type="InterPro" id="IPR050418">
    <property type="entry name" value="D-iso_2-hydroxyacid_DH_PdxB"/>
</dbReference>
<evidence type="ECO:0000259" key="5">
    <source>
        <dbReference type="Pfam" id="PF00389"/>
    </source>
</evidence>
<keyword evidence="2 4" id="KW-0560">Oxidoreductase</keyword>
<reference evidence="7 8" key="1">
    <citation type="submission" date="2017-05" db="EMBL/GenBank/DDBJ databases">
        <authorList>
            <person name="Varghese N."/>
            <person name="Submissions S."/>
        </authorList>
    </citation>
    <scope>NUCLEOTIDE SEQUENCE [LARGE SCALE GENOMIC DNA]</scope>
    <source>
        <strain evidence="7 8">DSM 18015</strain>
    </source>
</reference>
<evidence type="ECO:0000313" key="7">
    <source>
        <dbReference type="EMBL" id="SMP93297.1"/>
    </source>
</evidence>
<dbReference type="PANTHER" id="PTHR43761">
    <property type="entry name" value="D-ISOMER SPECIFIC 2-HYDROXYACID DEHYDROGENASE FAMILY PROTEIN (AFU_ORTHOLOGUE AFUA_1G13630)"/>
    <property type="match status" value="1"/>
</dbReference>
<protein>
    <submittedName>
        <fullName evidence="7">D-3-phosphoglycerate dehydrogenase</fullName>
    </submittedName>
</protein>
<dbReference type="Proteomes" id="UP001158050">
    <property type="component" value="Unassembled WGS sequence"/>
</dbReference>
<keyword evidence="3" id="KW-0520">NAD</keyword>
<dbReference type="PANTHER" id="PTHR43761:SF1">
    <property type="entry name" value="D-ISOMER SPECIFIC 2-HYDROXYACID DEHYDROGENASE CATALYTIC DOMAIN-CONTAINING PROTEIN-RELATED"/>
    <property type="match status" value="1"/>
</dbReference>
<feature type="domain" description="D-isomer specific 2-hydroxyacid dehydrogenase catalytic" evidence="5">
    <location>
        <begin position="30"/>
        <end position="338"/>
    </location>
</feature>
<evidence type="ECO:0000256" key="4">
    <source>
        <dbReference type="RuleBase" id="RU003719"/>
    </source>
</evidence>
<evidence type="ECO:0000256" key="2">
    <source>
        <dbReference type="ARBA" id="ARBA00023002"/>
    </source>
</evidence>
<dbReference type="Pfam" id="PF02826">
    <property type="entry name" value="2-Hacid_dh_C"/>
    <property type="match status" value="1"/>
</dbReference>
<dbReference type="InterPro" id="IPR006140">
    <property type="entry name" value="D-isomer_DH_NAD-bd"/>
</dbReference>
<dbReference type="SUPFAM" id="SSF51735">
    <property type="entry name" value="NAD(P)-binding Rossmann-fold domains"/>
    <property type="match status" value="1"/>
</dbReference>
<evidence type="ECO:0000256" key="1">
    <source>
        <dbReference type="ARBA" id="ARBA00005854"/>
    </source>
</evidence>
<proteinExistence type="inferred from homology"/>
<dbReference type="InterPro" id="IPR036291">
    <property type="entry name" value="NAD(P)-bd_dom_sf"/>
</dbReference>
<comment type="caution">
    <text evidence="7">The sequence shown here is derived from an EMBL/GenBank/DDBJ whole genome shotgun (WGS) entry which is preliminary data.</text>
</comment>
<evidence type="ECO:0000259" key="6">
    <source>
        <dbReference type="Pfam" id="PF02826"/>
    </source>
</evidence>
<dbReference type="Pfam" id="PF00389">
    <property type="entry name" value="2-Hacid_dh"/>
    <property type="match status" value="1"/>
</dbReference>
<organism evidence="7 8">
    <name type="scientific">Epilithonimonas pallida</name>
    <dbReference type="NCBI Taxonomy" id="373671"/>
    <lineage>
        <taxon>Bacteria</taxon>
        <taxon>Pseudomonadati</taxon>
        <taxon>Bacteroidota</taxon>
        <taxon>Flavobacteriia</taxon>
        <taxon>Flavobacteriales</taxon>
        <taxon>Weeksellaceae</taxon>
        <taxon>Chryseobacterium group</taxon>
        <taxon>Epilithonimonas</taxon>
    </lineage>
</organism>
<evidence type="ECO:0000256" key="3">
    <source>
        <dbReference type="ARBA" id="ARBA00023027"/>
    </source>
</evidence>